<dbReference type="SUPFAM" id="SSF51316">
    <property type="entry name" value="Mss4-like"/>
    <property type="match status" value="1"/>
</dbReference>
<feature type="region of interest" description="Disordered" evidence="5">
    <location>
        <begin position="138"/>
        <end position="168"/>
    </location>
</feature>
<keyword evidence="2" id="KW-0479">Metal-binding</keyword>
<evidence type="ECO:0000256" key="3">
    <source>
        <dbReference type="ARBA" id="ARBA00022833"/>
    </source>
</evidence>
<evidence type="ECO:0000256" key="5">
    <source>
        <dbReference type="SAM" id="MobiDB-lite"/>
    </source>
</evidence>
<keyword evidence="4" id="KW-0456">Lyase</keyword>
<evidence type="ECO:0000256" key="2">
    <source>
        <dbReference type="ARBA" id="ARBA00022723"/>
    </source>
</evidence>
<reference evidence="7 8" key="1">
    <citation type="submission" date="2020-01" db="EMBL/GenBank/DDBJ databases">
        <title>Genomes of bacteria type strains.</title>
        <authorList>
            <person name="Chen J."/>
            <person name="Zhu S."/>
            <person name="Yang J."/>
        </authorList>
    </citation>
    <scope>NUCLEOTIDE SEQUENCE [LARGE SCALE GENOMIC DNA]</scope>
    <source>
        <strain evidence="7 8">DSM 16655</strain>
    </source>
</reference>
<comment type="caution">
    <text evidence="7">The sequence shown here is derived from an EMBL/GenBank/DDBJ whole genome shotgun (WGS) entry which is preliminary data.</text>
</comment>
<feature type="domain" description="CENP-V/GFA" evidence="6">
    <location>
        <begin position="11"/>
        <end position="118"/>
    </location>
</feature>
<dbReference type="InterPro" id="IPR011057">
    <property type="entry name" value="Mss4-like_sf"/>
</dbReference>
<gene>
    <name evidence="7" type="ORF">GTW23_05320</name>
</gene>
<proteinExistence type="inferred from homology"/>
<dbReference type="Pfam" id="PF04828">
    <property type="entry name" value="GFA"/>
    <property type="match status" value="1"/>
</dbReference>
<dbReference type="PROSITE" id="PS51891">
    <property type="entry name" value="CENP_V_GFA"/>
    <property type="match status" value="1"/>
</dbReference>
<comment type="similarity">
    <text evidence="1">Belongs to the Gfa family.</text>
</comment>
<dbReference type="PANTHER" id="PTHR33337">
    <property type="entry name" value="GFA DOMAIN-CONTAINING PROTEIN"/>
    <property type="match status" value="1"/>
</dbReference>
<dbReference type="Gene3D" id="3.90.1590.10">
    <property type="entry name" value="glutathione-dependent formaldehyde- activating enzyme (gfa)"/>
    <property type="match status" value="1"/>
</dbReference>
<evidence type="ECO:0000259" key="6">
    <source>
        <dbReference type="PROSITE" id="PS51891"/>
    </source>
</evidence>
<organism evidence="7 8">
    <name type="scientific">Hoeflea alexandrii</name>
    <dbReference type="NCBI Taxonomy" id="288436"/>
    <lineage>
        <taxon>Bacteria</taxon>
        <taxon>Pseudomonadati</taxon>
        <taxon>Pseudomonadota</taxon>
        <taxon>Alphaproteobacteria</taxon>
        <taxon>Hyphomicrobiales</taxon>
        <taxon>Rhizobiaceae</taxon>
        <taxon>Hoeflea</taxon>
    </lineage>
</organism>
<dbReference type="PANTHER" id="PTHR33337:SF40">
    <property type="entry name" value="CENP-V_GFA DOMAIN-CONTAINING PROTEIN-RELATED"/>
    <property type="match status" value="1"/>
</dbReference>
<evidence type="ECO:0000313" key="7">
    <source>
        <dbReference type="EMBL" id="MCO6407588.1"/>
    </source>
</evidence>
<dbReference type="RefSeq" id="WP_252914906.1">
    <property type="nucleotide sequence ID" value="NZ_JAAAML010000001.1"/>
</dbReference>
<sequence>MTEPLKHQTTHSGGCQCGAVRYRIDGDLEYPHLCHCRMCQKAAGNYFMPLGFAPEKMLEITRGEPGWFRSSDPVRRGFCRDCGTPLFFDTLQSDGIAVTLGSLDDPAAFPPVANDGMETRVPFHALLDGLPAKSVDRNDLPGGLESIASTNHQHPDHDTSVWPAEGKP</sequence>
<accession>A0ABT1CNU9</accession>
<dbReference type="Proteomes" id="UP001320715">
    <property type="component" value="Unassembled WGS sequence"/>
</dbReference>
<protein>
    <submittedName>
        <fullName evidence="7">GFA family protein</fullName>
    </submittedName>
</protein>
<dbReference type="InterPro" id="IPR006913">
    <property type="entry name" value="CENP-V/GFA"/>
</dbReference>
<name>A0ABT1CNU9_9HYPH</name>
<evidence type="ECO:0000313" key="8">
    <source>
        <dbReference type="Proteomes" id="UP001320715"/>
    </source>
</evidence>
<keyword evidence="3" id="KW-0862">Zinc</keyword>
<evidence type="ECO:0000256" key="1">
    <source>
        <dbReference type="ARBA" id="ARBA00005495"/>
    </source>
</evidence>
<dbReference type="EMBL" id="JAAAML010000001">
    <property type="protein sequence ID" value="MCO6407588.1"/>
    <property type="molecule type" value="Genomic_DNA"/>
</dbReference>
<evidence type="ECO:0000256" key="4">
    <source>
        <dbReference type="ARBA" id="ARBA00023239"/>
    </source>
</evidence>
<keyword evidence="8" id="KW-1185">Reference proteome</keyword>